<dbReference type="FunFam" id="1.10.510.10:FF:000146">
    <property type="entry name" value="LRR receptor-like serine/threonine-protein kinase IOS1"/>
    <property type="match status" value="1"/>
</dbReference>
<dbReference type="Proteomes" id="UP001642360">
    <property type="component" value="Unassembled WGS sequence"/>
</dbReference>
<keyword evidence="10 14" id="KW-0472">Membrane</keyword>
<name>A0ABC8T7M0_9AQUA</name>
<evidence type="ECO:0000256" key="1">
    <source>
        <dbReference type="ARBA" id="ARBA00004167"/>
    </source>
</evidence>
<dbReference type="PANTHER" id="PTHR45631">
    <property type="entry name" value="OS07G0107800 PROTEIN-RELATED"/>
    <property type="match status" value="1"/>
</dbReference>
<dbReference type="PANTHER" id="PTHR45631:SF202">
    <property type="entry name" value="SENESCENCE-INDUCED RECEPTOR-LIKE SERINE_THREONINE-PROTEIN KINASE"/>
    <property type="match status" value="1"/>
</dbReference>
<dbReference type="Pfam" id="PF07714">
    <property type="entry name" value="PK_Tyr_Ser-Thr"/>
    <property type="match status" value="2"/>
</dbReference>
<evidence type="ECO:0000256" key="4">
    <source>
        <dbReference type="ARBA" id="ARBA00022679"/>
    </source>
</evidence>
<evidence type="ECO:0000256" key="7">
    <source>
        <dbReference type="ARBA" id="ARBA00022777"/>
    </source>
</evidence>
<keyword evidence="7" id="KW-0418">Kinase</keyword>
<dbReference type="InterPro" id="IPR001245">
    <property type="entry name" value="Ser-Thr/Tyr_kinase_cat_dom"/>
</dbReference>
<dbReference type="CDD" id="cd14066">
    <property type="entry name" value="STKc_IRAK"/>
    <property type="match status" value="1"/>
</dbReference>
<keyword evidence="2" id="KW-0723">Serine/threonine-protein kinase</keyword>
<dbReference type="AlphaFoldDB" id="A0ABC8T7M0"/>
<dbReference type="PROSITE" id="PS00108">
    <property type="entry name" value="PROTEIN_KINASE_ST"/>
    <property type="match status" value="1"/>
</dbReference>
<evidence type="ECO:0000256" key="6">
    <source>
        <dbReference type="ARBA" id="ARBA00022741"/>
    </source>
</evidence>
<feature type="domain" description="Protein kinase" evidence="15">
    <location>
        <begin position="85"/>
        <end position="367"/>
    </location>
</feature>
<evidence type="ECO:0000256" key="13">
    <source>
        <dbReference type="SAM" id="MobiDB-lite"/>
    </source>
</evidence>
<dbReference type="PROSITE" id="PS50011">
    <property type="entry name" value="PROTEIN_KINASE_DOM"/>
    <property type="match status" value="2"/>
</dbReference>
<keyword evidence="9 14" id="KW-1133">Transmembrane helix</keyword>
<dbReference type="GO" id="GO:0016020">
    <property type="term" value="C:membrane"/>
    <property type="evidence" value="ECO:0007669"/>
    <property type="project" value="UniProtKB-SubCell"/>
</dbReference>
<evidence type="ECO:0000256" key="8">
    <source>
        <dbReference type="ARBA" id="ARBA00022840"/>
    </source>
</evidence>
<keyword evidence="4" id="KW-0808">Transferase</keyword>
<dbReference type="InterPro" id="IPR017441">
    <property type="entry name" value="Protein_kinase_ATP_BS"/>
</dbReference>
<evidence type="ECO:0000256" key="9">
    <source>
        <dbReference type="ARBA" id="ARBA00022989"/>
    </source>
</evidence>
<dbReference type="Gene3D" id="1.10.510.10">
    <property type="entry name" value="Transferase(Phosphotransferase) domain 1"/>
    <property type="match status" value="2"/>
</dbReference>
<evidence type="ECO:0000313" key="17">
    <source>
        <dbReference type="Proteomes" id="UP001642360"/>
    </source>
</evidence>
<dbReference type="InterPro" id="IPR000719">
    <property type="entry name" value="Prot_kinase_dom"/>
</dbReference>
<feature type="domain" description="Protein kinase" evidence="15">
    <location>
        <begin position="348"/>
        <end position="619"/>
    </location>
</feature>
<feature type="transmembrane region" description="Helical" evidence="14">
    <location>
        <begin position="285"/>
        <end position="310"/>
    </location>
</feature>
<feature type="binding site" evidence="12">
    <location>
        <position position="375"/>
    </location>
    <ligand>
        <name>ATP</name>
        <dbReference type="ChEBI" id="CHEBI:30616"/>
    </ligand>
</feature>
<evidence type="ECO:0000256" key="5">
    <source>
        <dbReference type="ARBA" id="ARBA00022692"/>
    </source>
</evidence>
<sequence length="654" mass="72518">MKFKDQFLAVSCTKTKKKKNNVAVPVVASIVAALFVVLTVLGTLCLVKRRRQRVRKVDADSNKNDSTIETKNRQFTYSEVLSVTNNFERAIGKGGFGTVYHGYVGDTQVAVKMLSPQSIQGYKQFQAEANLLMKIHHKSLTSFVGYCNEGTNKGIIYEYMANGNLEKHLSARNSNVLNWEDRLQIAIDTAQGLEYLHYGCKPPIIHRDVKCTNILLDEKFHAKLADFRLSRAFPIEGDTHVSTVVAGTPGYLDPDIDGQQGNNTNNTITCQAVSCTKTKKKKNNVVVPVVASIVAALFVVLTVLGTLCLVKRRRQRVRKVDADSNKNDSTIETKNRQFTYSEVLSVTNNFERAIGKGGFGTVYHGYVGDTQVAVKMLSPQSIQGYKQFQAEANLLMKIHHKSLTSFVGYCNEGTNKGIIYEYMANGNLEKHLSARNSNVLNWEDRLQIAIDTAQGLEYLHDGCKPPIIHRDVKCTNILLDEKFHAKLADFGLSRACPIEGDTHVSTVVAGTPGYLDPEYYSSNRLTDKSDVYSFGVVLLEIITGQPAIIKTHEQAHIVQWVSSILEKGDVKNIVDPRLGGGFYVNSAWKAVELAMACVSRSSNKRPTMTSVVKELKECLDIETADNERESKDSIGVIPTNMESGLGPRARSWSS</sequence>
<evidence type="ECO:0000256" key="12">
    <source>
        <dbReference type="PROSITE-ProRule" id="PRU10141"/>
    </source>
</evidence>
<evidence type="ECO:0000256" key="10">
    <source>
        <dbReference type="ARBA" id="ARBA00023136"/>
    </source>
</evidence>
<evidence type="ECO:0000256" key="2">
    <source>
        <dbReference type="ARBA" id="ARBA00022527"/>
    </source>
</evidence>
<dbReference type="FunFam" id="3.30.200.20:FF:000394">
    <property type="entry name" value="Leucine-rich repeat receptor-like protein kinase"/>
    <property type="match status" value="2"/>
</dbReference>
<dbReference type="SMART" id="SM00220">
    <property type="entry name" value="S_TKc"/>
    <property type="match status" value="2"/>
</dbReference>
<feature type="transmembrane region" description="Helical" evidence="14">
    <location>
        <begin position="21"/>
        <end position="44"/>
    </location>
</feature>
<accession>A0ABC8T7M0</accession>
<keyword evidence="6 12" id="KW-0547">Nucleotide-binding</keyword>
<organism evidence="16 17">
    <name type="scientific">Ilex paraguariensis</name>
    <name type="common">yerba mate</name>
    <dbReference type="NCBI Taxonomy" id="185542"/>
    <lineage>
        <taxon>Eukaryota</taxon>
        <taxon>Viridiplantae</taxon>
        <taxon>Streptophyta</taxon>
        <taxon>Embryophyta</taxon>
        <taxon>Tracheophyta</taxon>
        <taxon>Spermatophyta</taxon>
        <taxon>Magnoliopsida</taxon>
        <taxon>eudicotyledons</taxon>
        <taxon>Gunneridae</taxon>
        <taxon>Pentapetalae</taxon>
        <taxon>asterids</taxon>
        <taxon>campanulids</taxon>
        <taxon>Aquifoliales</taxon>
        <taxon>Aquifoliaceae</taxon>
        <taxon>Ilex</taxon>
    </lineage>
</organism>
<evidence type="ECO:0000259" key="15">
    <source>
        <dbReference type="PROSITE" id="PS50011"/>
    </source>
</evidence>
<keyword evidence="8 12" id="KW-0067">ATP-binding</keyword>
<proteinExistence type="predicted"/>
<keyword evidence="5 14" id="KW-0812">Transmembrane</keyword>
<protein>
    <recommendedName>
        <fullName evidence="15">Protein kinase domain-containing protein</fullName>
    </recommendedName>
</protein>
<evidence type="ECO:0000313" key="16">
    <source>
        <dbReference type="EMBL" id="CAK9165318.1"/>
    </source>
</evidence>
<feature type="region of interest" description="Disordered" evidence="13">
    <location>
        <begin position="626"/>
        <end position="654"/>
    </location>
</feature>
<dbReference type="InterPro" id="IPR011009">
    <property type="entry name" value="Kinase-like_dom_sf"/>
</dbReference>
<comment type="caution">
    <text evidence="16">The sequence shown here is derived from an EMBL/GenBank/DDBJ whole genome shotgun (WGS) entry which is preliminary data.</text>
</comment>
<dbReference type="Gene3D" id="3.30.200.20">
    <property type="entry name" value="Phosphorylase Kinase, domain 1"/>
    <property type="match status" value="2"/>
</dbReference>
<evidence type="ECO:0000256" key="11">
    <source>
        <dbReference type="ARBA" id="ARBA00023170"/>
    </source>
</evidence>
<dbReference type="EMBL" id="CAUOFW020004369">
    <property type="protein sequence ID" value="CAK9165318.1"/>
    <property type="molecule type" value="Genomic_DNA"/>
</dbReference>
<dbReference type="PROSITE" id="PS00107">
    <property type="entry name" value="PROTEIN_KINASE_ATP"/>
    <property type="match status" value="1"/>
</dbReference>
<dbReference type="InterPro" id="IPR008271">
    <property type="entry name" value="Ser/Thr_kinase_AS"/>
</dbReference>
<keyword evidence="11" id="KW-0675">Receptor</keyword>
<comment type="subcellular location">
    <subcellularLocation>
        <location evidence="1">Membrane</location>
        <topology evidence="1">Single-pass membrane protein</topology>
    </subcellularLocation>
</comment>
<evidence type="ECO:0000256" key="14">
    <source>
        <dbReference type="SAM" id="Phobius"/>
    </source>
</evidence>
<dbReference type="SUPFAM" id="SSF56112">
    <property type="entry name" value="Protein kinase-like (PK-like)"/>
    <property type="match status" value="2"/>
</dbReference>
<dbReference type="GO" id="GO:0005524">
    <property type="term" value="F:ATP binding"/>
    <property type="evidence" value="ECO:0007669"/>
    <property type="project" value="UniProtKB-UniRule"/>
</dbReference>
<reference evidence="16 17" key="1">
    <citation type="submission" date="2024-02" db="EMBL/GenBank/DDBJ databases">
        <authorList>
            <person name="Vignale AGUSTIN F."/>
            <person name="Sosa J E."/>
            <person name="Modenutti C."/>
        </authorList>
    </citation>
    <scope>NUCLEOTIDE SEQUENCE [LARGE SCALE GENOMIC DNA]</scope>
</reference>
<keyword evidence="3" id="KW-0597">Phosphoprotein</keyword>
<gene>
    <name evidence="16" type="ORF">ILEXP_LOCUS34481</name>
</gene>
<keyword evidence="17" id="KW-1185">Reference proteome</keyword>
<dbReference type="GO" id="GO:0004674">
    <property type="term" value="F:protein serine/threonine kinase activity"/>
    <property type="evidence" value="ECO:0007669"/>
    <property type="project" value="UniProtKB-KW"/>
</dbReference>
<evidence type="ECO:0000256" key="3">
    <source>
        <dbReference type="ARBA" id="ARBA00022553"/>
    </source>
</evidence>